<protein>
    <submittedName>
        <fullName evidence="3">Pimeloyl-ACP methyl ester carboxylesterase</fullName>
    </submittedName>
</protein>
<keyword evidence="1" id="KW-0378">Hydrolase</keyword>
<dbReference type="Gene3D" id="3.40.50.1820">
    <property type="entry name" value="alpha/beta hydrolase"/>
    <property type="match status" value="1"/>
</dbReference>
<dbReference type="Pfam" id="PF00561">
    <property type="entry name" value="Abhydrolase_1"/>
    <property type="match status" value="1"/>
</dbReference>
<sequence>MDLAYDDVGSGPVVLLVHAGIADRRMWRHQVPALSERHRVIAVDERCHGDSPWAAERTPHADLLGLMDHLGIDQAAAVGCSNGGRTIVDAALAAPSRFDRLALIAAGLSGFAMRPSWLELWQDRVYGSLGPERLAAYRGGADLTDAEAERIAVLQTRMLVAGPDRDETALAPDVWELAVDMALREIRTPESDEVLLEPPAVGRLHELTMPVLVLSGDADVPEILDMSRAYATGIPGARHVRIPATGHLPPLERPDEVNAALLAFLGDAES</sequence>
<dbReference type="AlphaFoldDB" id="A0A4R6S5A2"/>
<accession>A0A4R6S5A2</accession>
<dbReference type="OrthoDB" id="495620at2"/>
<dbReference type="Proteomes" id="UP000295444">
    <property type="component" value="Unassembled WGS sequence"/>
</dbReference>
<reference evidence="3 4" key="1">
    <citation type="submission" date="2019-03" db="EMBL/GenBank/DDBJ databases">
        <title>Genomic Encyclopedia of Type Strains, Phase IV (KMG-IV): sequencing the most valuable type-strain genomes for metagenomic binning, comparative biology and taxonomic classification.</title>
        <authorList>
            <person name="Goeker M."/>
        </authorList>
    </citation>
    <scope>NUCLEOTIDE SEQUENCE [LARGE SCALE GENOMIC DNA]</scope>
    <source>
        <strain evidence="3 4">DSM 45361</strain>
    </source>
</reference>
<dbReference type="GO" id="GO:0016787">
    <property type="term" value="F:hydrolase activity"/>
    <property type="evidence" value="ECO:0007669"/>
    <property type="project" value="UniProtKB-KW"/>
</dbReference>
<evidence type="ECO:0000259" key="2">
    <source>
        <dbReference type="Pfam" id="PF00561"/>
    </source>
</evidence>
<evidence type="ECO:0000313" key="4">
    <source>
        <dbReference type="Proteomes" id="UP000295444"/>
    </source>
</evidence>
<dbReference type="InterPro" id="IPR050266">
    <property type="entry name" value="AB_hydrolase_sf"/>
</dbReference>
<dbReference type="GO" id="GO:0016020">
    <property type="term" value="C:membrane"/>
    <property type="evidence" value="ECO:0007669"/>
    <property type="project" value="TreeGrafter"/>
</dbReference>
<dbReference type="PANTHER" id="PTHR43798:SF31">
    <property type="entry name" value="AB HYDROLASE SUPERFAMILY PROTEIN YCLE"/>
    <property type="match status" value="1"/>
</dbReference>
<comment type="caution">
    <text evidence="3">The sequence shown here is derived from an EMBL/GenBank/DDBJ whole genome shotgun (WGS) entry which is preliminary data.</text>
</comment>
<feature type="domain" description="AB hydrolase-1" evidence="2">
    <location>
        <begin position="12"/>
        <end position="254"/>
    </location>
</feature>
<organism evidence="3 4">
    <name type="scientific">Labedaea rhizosphaerae</name>
    <dbReference type="NCBI Taxonomy" id="598644"/>
    <lineage>
        <taxon>Bacteria</taxon>
        <taxon>Bacillati</taxon>
        <taxon>Actinomycetota</taxon>
        <taxon>Actinomycetes</taxon>
        <taxon>Pseudonocardiales</taxon>
        <taxon>Pseudonocardiaceae</taxon>
        <taxon>Labedaea</taxon>
    </lineage>
</organism>
<dbReference type="InterPro" id="IPR000073">
    <property type="entry name" value="AB_hydrolase_1"/>
</dbReference>
<keyword evidence="4" id="KW-1185">Reference proteome</keyword>
<dbReference type="InterPro" id="IPR029058">
    <property type="entry name" value="AB_hydrolase_fold"/>
</dbReference>
<dbReference type="RefSeq" id="WP_133852304.1">
    <property type="nucleotide sequence ID" value="NZ_SNXZ01000005.1"/>
</dbReference>
<gene>
    <name evidence="3" type="ORF">EV186_105122</name>
</gene>
<dbReference type="EMBL" id="SNXZ01000005">
    <property type="protein sequence ID" value="TDP94890.1"/>
    <property type="molecule type" value="Genomic_DNA"/>
</dbReference>
<evidence type="ECO:0000313" key="3">
    <source>
        <dbReference type="EMBL" id="TDP94890.1"/>
    </source>
</evidence>
<name>A0A4R6S5A2_LABRH</name>
<proteinExistence type="predicted"/>
<dbReference type="PANTHER" id="PTHR43798">
    <property type="entry name" value="MONOACYLGLYCEROL LIPASE"/>
    <property type="match status" value="1"/>
</dbReference>
<evidence type="ECO:0000256" key="1">
    <source>
        <dbReference type="ARBA" id="ARBA00022801"/>
    </source>
</evidence>
<dbReference type="SUPFAM" id="SSF53474">
    <property type="entry name" value="alpha/beta-Hydrolases"/>
    <property type="match status" value="1"/>
</dbReference>